<evidence type="ECO:0000256" key="1">
    <source>
        <dbReference type="SAM" id="MobiDB-lite"/>
    </source>
</evidence>
<dbReference type="Proteomes" id="UP000053989">
    <property type="component" value="Unassembled WGS sequence"/>
</dbReference>
<reference evidence="2 3" key="1">
    <citation type="submission" date="2014-04" db="EMBL/GenBank/DDBJ databases">
        <authorList>
            <consortium name="DOE Joint Genome Institute"/>
            <person name="Kuo A."/>
            <person name="Kohler A."/>
            <person name="Nagy L.G."/>
            <person name="Floudas D."/>
            <person name="Copeland A."/>
            <person name="Barry K.W."/>
            <person name="Cichocki N."/>
            <person name="Veneault-Fourrey C."/>
            <person name="LaButti K."/>
            <person name="Lindquist E.A."/>
            <person name="Lipzen A."/>
            <person name="Lundell T."/>
            <person name="Morin E."/>
            <person name="Murat C."/>
            <person name="Sun H."/>
            <person name="Tunlid A."/>
            <person name="Henrissat B."/>
            <person name="Grigoriev I.V."/>
            <person name="Hibbett D.S."/>
            <person name="Martin F."/>
            <person name="Nordberg H.P."/>
            <person name="Cantor M.N."/>
            <person name="Hua S.X."/>
        </authorList>
    </citation>
    <scope>NUCLEOTIDE SEQUENCE [LARGE SCALE GENOMIC DNA]</scope>
    <source>
        <strain evidence="2 3">Foug A</strain>
    </source>
</reference>
<proteinExistence type="predicted"/>
<dbReference type="SUPFAM" id="SSF53335">
    <property type="entry name" value="S-adenosyl-L-methionine-dependent methyltransferases"/>
    <property type="match status" value="1"/>
</dbReference>
<reference evidence="3" key="2">
    <citation type="submission" date="2015-01" db="EMBL/GenBank/DDBJ databases">
        <title>Evolutionary Origins and Diversification of the Mycorrhizal Mutualists.</title>
        <authorList>
            <consortium name="DOE Joint Genome Institute"/>
            <consortium name="Mycorrhizal Genomics Consortium"/>
            <person name="Kohler A."/>
            <person name="Kuo A."/>
            <person name="Nagy L.G."/>
            <person name="Floudas D."/>
            <person name="Copeland A."/>
            <person name="Barry K.W."/>
            <person name="Cichocki N."/>
            <person name="Veneault-Fourrey C."/>
            <person name="LaButti K."/>
            <person name="Lindquist E.A."/>
            <person name="Lipzen A."/>
            <person name="Lundell T."/>
            <person name="Morin E."/>
            <person name="Murat C."/>
            <person name="Riley R."/>
            <person name="Ohm R."/>
            <person name="Sun H."/>
            <person name="Tunlid A."/>
            <person name="Henrissat B."/>
            <person name="Grigoriev I.V."/>
            <person name="Hibbett D.S."/>
            <person name="Martin F."/>
        </authorList>
    </citation>
    <scope>NUCLEOTIDE SEQUENCE [LARGE SCALE GENOMIC DNA]</scope>
    <source>
        <strain evidence="3">Foug A</strain>
    </source>
</reference>
<evidence type="ECO:0000313" key="2">
    <source>
        <dbReference type="EMBL" id="KIM51364.1"/>
    </source>
</evidence>
<gene>
    <name evidence="2" type="ORF">SCLCIDRAFT_1224588</name>
</gene>
<dbReference type="HOGENOM" id="CLU_067896_0_0_1"/>
<sequence length="304" mass="33912">MVDTGRSHRIGTTGNLQRSMRANYDEYGVDSYYKKVGATYRNPHLPGVCACMFTWLDRWWKHEQSALGSRTLLIFDMACGSGEVTLAAYQWWKGANSKPVRRGPLSDQAPPDQPTSTSLQCPRTGIASYPDTTSYPFDMRIMAADPYTAEAYLERTTLPCAPLSFMDIAGGALPSTISHLTSLGKGSDSSAETSALGNNVGDAVDKPIIIDMVVCSFALHLVQSPSELFSLLWELSTKARWLVVLAPHKKPQIKDGWGWVKWDCDSWDECPMADRKGEDVQDRVHSRVYRSVNFSQQYIRDAKQ</sequence>
<keyword evidence="3" id="KW-1185">Reference proteome</keyword>
<feature type="region of interest" description="Disordered" evidence="1">
    <location>
        <begin position="100"/>
        <end position="123"/>
    </location>
</feature>
<accession>A0A0C3D4M1</accession>
<protein>
    <submittedName>
        <fullName evidence="2">Uncharacterized protein</fullName>
    </submittedName>
</protein>
<dbReference type="InterPro" id="IPR029063">
    <property type="entry name" value="SAM-dependent_MTases_sf"/>
</dbReference>
<dbReference type="InParanoid" id="A0A0C3D4M1"/>
<organism evidence="2 3">
    <name type="scientific">Scleroderma citrinum Foug A</name>
    <dbReference type="NCBI Taxonomy" id="1036808"/>
    <lineage>
        <taxon>Eukaryota</taxon>
        <taxon>Fungi</taxon>
        <taxon>Dikarya</taxon>
        <taxon>Basidiomycota</taxon>
        <taxon>Agaricomycotina</taxon>
        <taxon>Agaricomycetes</taxon>
        <taxon>Agaricomycetidae</taxon>
        <taxon>Boletales</taxon>
        <taxon>Sclerodermatineae</taxon>
        <taxon>Sclerodermataceae</taxon>
        <taxon>Scleroderma</taxon>
    </lineage>
</organism>
<evidence type="ECO:0000313" key="3">
    <source>
        <dbReference type="Proteomes" id="UP000053989"/>
    </source>
</evidence>
<name>A0A0C3D4M1_9AGAM</name>
<dbReference type="EMBL" id="KN822263">
    <property type="protein sequence ID" value="KIM51364.1"/>
    <property type="molecule type" value="Genomic_DNA"/>
</dbReference>
<dbReference type="AlphaFoldDB" id="A0A0C3D4M1"/>
<dbReference type="OrthoDB" id="66144at2759"/>